<gene>
    <name evidence="9" type="ORF">AYM40_25100</name>
</gene>
<dbReference type="AlphaFoldDB" id="A0A167WC19"/>
<feature type="transmembrane region" description="Helical" evidence="7">
    <location>
        <begin position="20"/>
        <end position="44"/>
    </location>
</feature>
<dbReference type="STRING" id="1804984.AYM40_25100"/>
<protein>
    <recommendedName>
        <fullName evidence="8">ABC3 transporter permease C-terminal domain-containing protein</fullName>
    </recommendedName>
</protein>
<keyword evidence="6 7" id="KW-0472">Membrane</keyword>
<evidence type="ECO:0000259" key="8">
    <source>
        <dbReference type="Pfam" id="PF02687"/>
    </source>
</evidence>
<dbReference type="RefSeq" id="WP_063498906.1">
    <property type="nucleotide sequence ID" value="NZ_CP014579.1"/>
</dbReference>
<evidence type="ECO:0000256" key="5">
    <source>
        <dbReference type="ARBA" id="ARBA00022989"/>
    </source>
</evidence>
<dbReference type="GO" id="GO:0044874">
    <property type="term" value="P:lipoprotein localization to outer membrane"/>
    <property type="evidence" value="ECO:0007669"/>
    <property type="project" value="TreeGrafter"/>
</dbReference>
<proteinExistence type="inferred from homology"/>
<dbReference type="Proteomes" id="UP000076852">
    <property type="component" value="Chromosome 2"/>
</dbReference>
<evidence type="ECO:0000256" key="2">
    <source>
        <dbReference type="ARBA" id="ARBA00005236"/>
    </source>
</evidence>
<sequence>MMTWIKLAIRNLFRNGRRSLFTIVAIGVGFLAVNTLGGFTRYIFTSLKDSYIYAEANGNLTIFKSGFLDHGKLEPTKYLLSEGDVKTMRKILARHPEVIVVTPQLQISGLLSNGKVSTIFFAPGRVPSDIQAIASHAVGVMGKAKLYDGNPLSDKLDHGIGVTHGLARQLNLQLGSDAVAMSPTVSGQINALDAQLVQLIDAPDEALEDTFATVPLKFAQSLYDTTSVDRLTVLLSNDERTGAMRTIVAREFAAAGLNVDVRTWNELSPFYTKVKKMFNVIFLITFLIVFTIVVMSIVNTVTMAIMERTREIGTLRALGVKRRGIVALFALESLMLGIFGALLGIALNLLVLYAVWLLQPTWVPPQVSREVPLQIYLVPDYWGYSVLLLIFLSLLSALLPARKAARMVIVGALAYA</sequence>
<dbReference type="InterPro" id="IPR003838">
    <property type="entry name" value="ABC3_permease_C"/>
</dbReference>
<keyword evidence="3" id="KW-1003">Cell membrane</keyword>
<evidence type="ECO:0000256" key="4">
    <source>
        <dbReference type="ARBA" id="ARBA00022692"/>
    </source>
</evidence>
<feature type="transmembrane region" description="Helical" evidence="7">
    <location>
        <begin position="280"/>
        <end position="305"/>
    </location>
</feature>
<keyword evidence="5 7" id="KW-1133">Transmembrane helix</keyword>
<evidence type="ECO:0000256" key="6">
    <source>
        <dbReference type="ARBA" id="ARBA00023136"/>
    </source>
</evidence>
<dbReference type="Pfam" id="PF02687">
    <property type="entry name" value="FtsX"/>
    <property type="match status" value="1"/>
</dbReference>
<dbReference type="PANTHER" id="PTHR30489:SF0">
    <property type="entry name" value="LIPOPROTEIN-RELEASING SYSTEM TRANSMEMBRANE PROTEIN LOLE"/>
    <property type="match status" value="1"/>
</dbReference>
<feature type="transmembrane region" description="Helical" evidence="7">
    <location>
        <begin position="326"/>
        <end position="356"/>
    </location>
</feature>
<evidence type="ECO:0000256" key="3">
    <source>
        <dbReference type="ARBA" id="ARBA00022475"/>
    </source>
</evidence>
<evidence type="ECO:0000256" key="1">
    <source>
        <dbReference type="ARBA" id="ARBA00004651"/>
    </source>
</evidence>
<dbReference type="KEGG" id="buz:AYM40_25100"/>
<keyword evidence="4 7" id="KW-0812">Transmembrane</keyword>
<dbReference type="GO" id="GO:0098797">
    <property type="term" value="C:plasma membrane protein complex"/>
    <property type="evidence" value="ECO:0007669"/>
    <property type="project" value="TreeGrafter"/>
</dbReference>
<name>A0A167WC19_9BURK</name>
<feature type="domain" description="ABC3 transporter permease C-terminal" evidence="8">
    <location>
        <begin position="285"/>
        <end position="407"/>
    </location>
</feature>
<comment type="subcellular location">
    <subcellularLocation>
        <location evidence="1">Cell membrane</location>
        <topology evidence="1">Multi-pass membrane protein</topology>
    </subcellularLocation>
</comment>
<dbReference type="OrthoDB" id="9770036at2"/>
<feature type="transmembrane region" description="Helical" evidence="7">
    <location>
        <begin position="381"/>
        <end position="399"/>
    </location>
</feature>
<evidence type="ECO:0000313" key="10">
    <source>
        <dbReference type="Proteomes" id="UP000076852"/>
    </source>
</evidence>
<keyword evidence="10" id="KW-1185">Reference proteome</keyword>
<dbReference type="EMBL" id="CP014579">
    <property type="protein sequence ID" value="ANB75623.1"/>
    <property type="molecule type" value="Genomic_DNA"/>
</dbReference>
<organism evidence="9 10">
    <name type="scientific">Paraburkholderia phytofirmans OLGA172</name>
    <dbReference type="NCBI Taxonomy" id="1417228"/>
    <lineage>
        <taxon>Bacteria</taxon>
        <taxon>Pseudomonadati</taxon>
        <taxon>Pseudomonadota</taxon>
        <taxon>Betaproteobacteria</taxon>
        <taxon>Burkholderiales</taxon>
        <taxon>Burkholderiaceae</taxon>
        <taxon>Paraburkholderia</taxon>
    </lineage>
</organism>
<reference evidence="9 10" key="1">
    <citation type="journal article" date="2016" name="Gene">
        <title>PacBio SMRT assembly of a complex multi-replicon genome reveals chlorocatechol degradative operon in a region of genome plasticity.</title>
        <authorList>
            <person name="Ricker N."/>
            <person name="Shen S.Y."/>
            <person name="Goordial J."/>
            <person name="Jin S."/>
            <person name="Fulthorpe R.R."/>
        </authorList>
    </citation>
    <scope>NUCLEOTIDE SEQUENCE [LARGE SCALE GENOMIC DNA]</scope>
    <source>
        <strain evidence="9 10">OLGA172</strain>
    </source>
</reference>
<evidence type="ECO:0000313" key="9">
    <source>
        <dbReference type="EMBL" id="ANB75623.1"/>
    </source>
</evidence>
<evidence type="ECO:0000256" key="7">
    <source>
        <dbReference type="SAM" id="Phobius"/>
    </source>
</evidence>
<comment type="similarity">
    <text evidence="2">Belongs to the ABC-4 integral membrane protein family. LolC/E subfamily.</text>
</comment>
<accession>A0A167WC19</accession>
<dbReference type="InterPro" id="IPR051447">
    <property type="entry name" value="Lipoprotein-release_system"/>
</dbReference>
<dbReference type="PANTHER" id="PTHR30489">
    <property type="entry name" value="LIPOPROTEIN-RELEASING SYSTEM TRANSMEMBRANE PROTEIN LOLE"/>
    <property type="match status" value="1"/>
</dbReference>